<feature type="region of interest" description="Disordered" evidence="1">
    <location>
        <begin position="1"/>
        <end position="51"/>
    </location>
</feature>
<evidence type="ECO:0000313" key="3">
    <source>
        <dbReference type="Proteomes" id="UP000184330"/>
    </source>
</evidence>
<name>A0A1L7WVB1_9HELO</name>
<evidence type="ECO:0000256" key="1">
    <source>
        <dbReference type="SAM" id="MobiDB-lite"/>
    </source>
</evidence>
<proteinExistence type="predicted"/>
<protein>
    <submittedName>
        <fullName evidence="2">Uncharacterized protein</fullName>
    </submittedName>
</protein>
<dbReference type="EMBL" id="FJOG01000008">
    <property type="protein sequence ID" value="CZR56716.1"/>
    <property type="molecule type" value="Genomic_DNA"/>
</dbReference>
<reference evidence="2 3" key="1">
    <citation type="submission" date="2016-03" db="EMBL/GenBank/DDBJ databases">
        <authorList>
            <person name="Ploux O."/>
        </authorList>
    </citation>
    <scope>NUCLEOTIDE SEQUENCE [LARGE SCALE GENOMIC DNA]</scope>
    <source>
        <strain evidence="2 3">UAMH 11012</strain>
    </source>
</reference>
<accession>A0A1L7WVB1</accession>
<dbReference type="STRING" id="576137.A0A1L7WVB1"/>
<dbReference type="AlphaFoldDB" id="A0A1L7WVB1"/>
<dbReference type="Pfam" id="PF12511">
    <property type="entry name" value="DUF3716"/>
    <property type="match status" value="1"/>
</dbReference>
<feature type="region of interest" description="Disordered" evidence="1">
    <location>
        <begin position="157"/>
        <end position="209"/>
    </location>
</feature>
<evidence type="ECO:0000313" key="2">
    <source>
        <dbReference type="EMBL" id="CZR56716.1"/>
    </source>
</evidence>
<organism evidence="2 3">
    <name type="scientific">Phialocephala subalpina</name>
    <dbReference type="NCBI Taxonomy" id="576137"/>
    <lineage>
        <taxon>Eukaryota</taxon>
        <taxon>Fungi</taxon>
        <taxon>Dikarya</taxon>
        <taxon>Ascomycota</taxon>
        <taxon>Pezizomycotina</taxon>
        <taxon>Leotiomycetes</taxon>
        <taxon>Helotiales</taxon>
        <taxon>Mollisiaceae</taxon>
        <taxon>Phialocephala</taxon>
        <taxon>Phialocephala fortinii species complex</taxon>
    </lineage>
</organism>
<dbReference type="OrthoDB" id="3564681at2759"/>
<feature type="compositionally biased region" description="Polar residues" evidence="1">
    <location>
        <begin position="7"/>
        <end position="36"/>
    </location>
</feature>
<keyword evidence="3" id="KW-1185">Reference proteome</keyword>
<sequence length="209" mass="22487">MPHSIFTRESSAEPSSDSDIGHSVQCQKPSALSLSRTPLPATKPGLPAPTYPELRTLPSKVSPTAASIFQLPIQRELDLRPGKILKGLAGGRMNLEASLGQVRGSAPASGPCIRCARSWKPKGPFRSCIVVEGQFAGACCNCRYNNDGSGCDLHRLHTNPTAPKKPRNSSVKPRPSPPPRDTIRSQMVQRQLATIKRRQQSEGKSSNGS</sequence>
<gene>
    <name evidence="2" type="ORF">PAC_06605</name>
</gene>
<dbReference type="InterPro" id="IPR022190">
    <property type="entry name" value="DUF3716"/>
</dbReference>
<dbReference type="Proteomes" id="UP000184330">
    <property type="component" value="Unassembled WGS sequence"/>
</dbReference>